<comment type="caution">
    <text evidence="2">The sequence shown here is derived from an EMBL/GenBank/DDBJ whole genome shotgun (WGS) entry which is preliminary data.</text>
</comment>
<proteinExistence type="predicted"/>
<name>A0A8T2PQH4_9TELE</name>
<dbReference type="AlphaFoldDB" id="A0A8T2PQH4"/>
<reference evidence="2" key="1">
    <citation type="thesis" date="2021" institute="BYU ScholarsArchive" country="Provo, UT, USA">
        <title>Applications of and Algorithms for Genome Assembly and Genomic Analyses with an Emphasis on Marine Teleosts.</title>
        <authorList>
            <person name="Pickett B.D."/>
        </authorList>
    </citation>
    <scope>NUCLEOTIDE SEQUENCE</scope>
    <source>
        <strain evidence="2">HI-2016</strain>
    </source>
</reference>
<organism evidence="2 3">
    <name type="scientific">Albula glossodonta</name>
    <name type="common">roundjaw bonefish</name>
    <dbReference type="NCBI Taxonomy" id="121402"/>
    <lineage>
        <taxon>Eukaryota</taxon>
        <taxon>Metazoa</taxon>
        <taxon>Chordata</taxon>
        <taxon>Craniata</taxon>
        <taxon>Vertebrata</taxon>
        <taxon>Euteleostomi</taxon>
        <taxon>Actinopterygii</taxon>
        <taxon>Neopterygii</taxon>
        <taxon>Teleostei</taxon>
        <taxon>Albuliformes</taxon>
        <taxon>Albulidae</taxon>
        <taxon>Albula</taxon>
    </lineage>
</organism>
<keyword evidence="3" id="KW-1185">Reference proteome</keyword>
<evidence type="ECO:0000256" key="1">
    <source>
        <dbReference type="SAM" id="MobiDB-lite"/>
    </source>
</evidence>
<evidence type="ECO:0000313" key="2">
    <source>
        <dbReference type="EMBL" id="KAG9353620.1"/>
    </source>
</evidence>
<protein>
    <submittedName>
        <fullName evidence="2">Uncharacterized protein</fullName>
    </submittedName>
</protein>
<evidence type="ECO:0000313" key="3">
    <source>
        <dbReference type="Proteomes" id="UP000824540"/>
    </source>
</evidence>
<dbReference type="EMBL" id="JAFBMS010000003">
    <property type="protein sequence ID" value="KAG9353620.1"/>
    <property type="molecule type" value="Genomic_DNA"/>
</dbReference>
<sequence>MAILTAFHPCPVTWDQESYKSRALLLWQREKEGGRKGRRERKSALCTLPETGQRGDFKLGHEDGRSRRNDRAGCCQ</sequence>
<accession>A0A8T2PQH4</accession>
<feature type="compositionally biased region" description="Basic and acidic residues" evidence="1">
    <location>
        <begin position="53"/>
        <end position="76"/>
    </location>
</feature>
<dbReference type="Proteomes" id="UP000824540">
    <property type="component" value="Unassembled WGS sequence"/>
</dbReference>
<feature type="non-terminal residue" evidence="2">
    <location>
        <position position="76"/>
    </location>
</feature>
<feature type="region of interest" description="Disordered" evidence="1">
    <location>
        <begin position="50"/>
        <end position="76"/>
    </location>
</feature>
<gene>
    <name evidence="2" type="ORF">JZ751_011741</name>
</gene>